<evidence type="ECO:0000313" key="2">
    <source>
        <dbReference type="Proteomes" id="UP000001953"/>
    </source>
</evidence>
<dbReference type="HOGENOM" id="CLU_2634493_0_0_5"/>
<dbReference type="Proteomes" id="UP000001953">
    <property type="component" value="Chromosome"/>
</dbReference>
<dbReference type="AlphaFoldDB" id="Q1QGI3"/>
<dbReference type="STRING" id="323097.Nham_3992"/>
<evidence type="ECO:0000313" key="1">
    <source>
        <dbReference type="EMBL" id="ABE64664.1"/>
    </source>
</evidence>
<protein>
    <submittedName>
        <fullName evidence="1">Uncharacterized protein</fullName>
    </submittedName>
</protein>
<name>Q1QGI3_NITHX</name>
<dbReference type="KEGG" id="nha:Nham_3992"/>
<organism evidence="1 2">
    <name type="scientific">Nitrobacter hamburgensis (strain DSM 10229 / NCIMB 13809 / X14)</name>
    <dbReference type="NCBI Taxonomy" id="323097"/>
    <lineage>
        <taxon>Bacteria</taxon>
        <taxon>Pseudomonadati</taxon>
        <taxon>Pseudomonadota</taxon>
        <taxon>Alphaproteobacteria</taxon>
        <taxon>Hyphomicrobiales</taxon>
        <taxon>Nitrobacteraceae</taxon>
        <taxon>Nitrobacter</taxon>
    </lineage>
</organism>
<gene>
    <name evidence="1" type="ordered locus">Nham_3992</name>
</gene>
<keyword evidence="2" id="KW-1185">Reference proteome</keyword>
<proteinExistence type="predicted"/>
<reference evidence="1 2" key="1">
    <citation type="submission" date="2006-03" db="EMBL/GenBank/DDBJ databases">
        <title>Complete sequence of chromosome of Nitrobacter hamburgensis X14.</title>
        <authorList>
            <consortium name="US DOE Joint Genome Institute"/>
            <person name="Copeland A."/>
            <person name="Lucas S."/>
            <person name="Lapidus A."/>
            <person name="Barry K."/>
            <person name="Detter J.C."/>
            <person name="Glavina del Rio T."/>
            <person name="Hammon N."/>
            <person name="Israni S."/>
            <person name="Dalin E."/>
            <person name="Tice H."/>
            <person name="Pitluck S."/>
            <person name="Chain P."/>
            <person name="Malfatti S."/>
            <person name="Shin M."/>
            <person name="Vergez L."/>
            <person name="Schmutz J."/>
            <person name="Larimer F."/>
            <person name="Land M."/>
            <person name="Hauser L."/>
            <person name="Kyrpides N."/>
            <person name="Ivanova N."/>
            <person name="Ward B."/>
            <person name="Arp D."/>
            <person name="Klotz M."/>
            <person name="Stein L."/>
            <person name="O'Mullan G."/>
            <person name="Starkenburg S."/>
            <person name="Sayavedra L."/>
            <person name="Poret-Peterson A.T."/>
            <person name="Gentry M.E."/>
            <person name="Bruce D."/>
            <person name="Richardson P."/>
        </authorList>
    </citation>
    <scope>NUCLEOTIDE SEQUENCE [LARGE SCALE GENOMIC DNA]</scope>
    <source>
        <strain evidence="2">DSM 10229 / NCIMB 13809 / X14</strain>
    </source>
</reference>
<accession>Q1QGI3</accession>
<dbReference type="EMBL" id="CP000319">
    <property type="protein sequence ID" value="ABE64664.1"/>
    <property type="molecule type" value="Genomic_DNA"/>
</dbReference>
<sequence length="77" mass="9084">MRPIAFRNELYVLAVQRCVSVDQPRPSKPTLQPVDRDHQLMPIQNFDQTIHRNFWTRGADFKISVNNFLYLNNGVKQ</sequence>